<comment type="caution">
    <text evidence="6">The sequence shown here is derived from an EMBL/GenBank/DDBJ whole genome shotgun (WGS) entry which is preliminary data.</text>
</comment>
<feature type="domain" description="RanBP2-type" evidence="5">
    <location>
        <begin position="359"/>
        <end position="380"/>
    </location>
</feature>
<accession>A0ABD3Q0Z4</accession>
<evidence type="ECO:0000259" key="5">
    <source>
        <dbReference type="PROSITE" id="PS01358"/>
    </source>
</evidence>
<evidence type="ECO:0000313" key="6">
    <source>
        <dbReference type="EMBL" id="KAL3793742.1"/>
    </source>
</evidence>
<feature type="region of interest" description="Disordered" evidence="4">
    <location>
        <begin position="100"/>
        <end position="124"/>
    </location>
</feature>
<dbReference type="GO" id="GO:0008270">
    <property type="term" value="F:zinc ion binding"/>
    <property type="evidence" value="ECO:0007669"/>
    <property type="project" value="UniProtKB-KW"/>
</dbReference>
<dbReference type="Proteomes" id="UP001516023">
    <property type="component" value="Unassembled WGS sequence"/>
</dbReference>
<evidence type="ECO:0000256" key="3">
    <source>
        <dbReference type="ARBA" id="ARBA00022833"/>
    </source>
</evidence>
<dbReference type="InterPro" id="IPR001876">
    <property type="entry name" value="Znf_RanBP2"/>
</dbReference>
<keyword evidence="7" id="KW-1185">Reference proteome</keyword>
<evidence type="ECO:0000313" key="7">
    <source>
        <dbReference type="Proteomes" id="UP001516023"/>
    </source>
</evidence>
<protein>
    <recommendedName>
        <fullName evidence="5">RanBP2-type domain-containing protein</fullName>
    </recommendedName>
</protein>
<evidence type="ECO:0000256" key="2">
    <source>
        <dbReference type="ARBA" id="ARBA00022771"/>
    </source>
</evidence>
<dbReference type="AlphaFoldDB" id="A0ABD3Q0Z4"/>
<keyword evidence="2" id="KW-0863">Zinc-finger</keyword>
<evidence type="ECO:0000256" key="4">
    <source>
        <dbReference type="SAM" id="MobiDB-lite"/>
    </source>
</evidence>
<name>A0ABD3Q0Z4_9STRA</name>
<dbReference type="EMBL" id="JABMIG020000088">
    <property type="protein sequence ID" value="KAL3793742.1"/>
    <property type="molecule type" value="Genomic_DNA"/>
</dbReference>
<sequence>MVRLSTSRQDDSSDYSFITQDPTITMAYLGEQTADMNMEYDVPPPLTAPPPSPRLSRTTELLARFPGLTIPEAMRAAKYSLDESQDAVLQSAVEEIMRQVPAAKEKKSRRKPGSQQPAPAKRAAPALLEIDPSRLPPDITIAAVRPKNASGRCLCRVEGCRKLDQANNDGFCRAHFNLIKIADDDQHEGGAGGVVEPWTCDCGNIVGANQKRCGNCHRWKDGVRTNFRKEEKKQVVVIKDPQVFWTCDCGNEVPEPKTRCGKCHHWRAGKRVGGWKLGAKAENGADAVDDGIDRSQDWMCCGEVIKAAKTRCGKCRKWRGGKRQIRWSYGSVTDNSALGLQSHENAEDGEGAVDLTLDWVCKNENCKTVNKGSKRRCSNCFSWRFSRKKARPSDAAVNEMAKDEEDGEMTLDQLDKLVTEEIKKEGYGGEEEVPENGEHGVENEGVLYEERIDGEEALNSGLLIEMKHEEGNAQEVVGEKFESV</sequence>
<gene>
    <name evidence="6" type="ORF">HJC23_013304</name>
</gene>
<evidence type="ECO:0000256" key="1">
    <source>
        <dbReference type="ARBA" id="ARBA00022723"/>
    </source>
</evidence>
<proteinExistence type="predicted"/>
<reference evidence="6 7" key="1">
    <citation type="journal article" date="2020" name="G3 (Bethesda)">
        <title>Improved Reference Genome for Cyclotella cryptica CCMP332, a Model for Cell Wall Morphogenesis, Salinity Adaptation, and Lipid Production in Diatoms (Bacillariophyta).</title>
        <authorList>
            <person name="Roberts W.R."/>
            <person name="Downey K.M."/>
            <person name="Ruck E.C."/>
            <person name="Traller J.C."/>
            <person name="Alverson A.J."/>
        </authorList>
    </citation>
    <scope>NUCLEOTIDE SEQUENCE [LARGE SCALE GENOMIC DNA]</scope>
    <source>
        <strain evidence="6 7">CCMP332</strain>
    </source>
</reference>
<keyword evidence="3" id="KW-0862">Zinc</keyword>
<keyword evidence="1" id="KW-0479">Metal-binding</keyword>
<dbReference type="PROSITE" id="PS01358">
    <property type="entry name" value="ZF_RANBP2_1"/>
    <property type="match status" value="1"/>
</dbReference>
<organism evidence="6 7">
    <name type="scientific">Cyclotella cryptica</name>
    <dbReference type="NCBI Taxonomy" id="29204"/>
    <lineage>
        <taxon>Eukaryota</taxon>
        <taxon>Sar</taxon>
        <taxon>Stramenopiles</taxon>
        <taxon>Ochrophyta</taxon>
        <taxon>Bacillariophyta</taxon>
        <taxon>Coscinodiscophyceae</taxon>
        <taxon>Thalassiosirophycidae</taxon>
        <taxon>Stephanodiscales</taxon>
        <taxon>Stephanodiscaceae</taxon>
        <taxon>Cyclotella</taxon>
    </lineage>
</organism>